<keyword evidence="5" id="KW-0235">DNA replication</keyword>
<evidence type="ECO:0000256" key="4">
    <source>
        <dbReference type="ARBA" id="ARBA00022695"/>
    </source>
</evidence>
<dbReference type="EMBL" id="BAABJZ010000088">
    <property type="protein sequence ID" value="GAA4892170.1"/>
    <property type="molecule type" value="Genomic_DNA"/>
</dbReference>
<evidence type="ECO:0000256" key="6">
    <source>
        <dbReference type="ARBA" id="ARBA00022932"/>
    </source>
</evidence>
<dbReference type="InterPro" id="IPR005790">
    <property type="entry name" value="DNA_polIII_delta"/>
</dbReference>
<dbReference type="Proteomes" id="UP001499988">
    <property type="component" value="Unassembled WGS sequence"/>
</dbReference>
<dbReference type="Gene3D" id="1.20.272.10">
    <property type="match status" value="1"/>
</dbReference>
<evidence type="ECO:0000313" key="13">
    <source>
        <dbReference type="Proteomes" id="UP001499988"/>
    </source>
</evidence>
<dbReference type="InterPro" id="IPR010372">
    <property type="entry name" value="DNA_pol3_delta_N"/>
</dbReference>
<dbReference type="NCBIfam" id="TIGR01128">
    <property type="entry name" value="holA"/>
    <property type="match status" value="1"/>
</dbReference>
<comment type="caution">
    <text evidence="12">The sequence shown here is derived from an EMBL/GenBank/DDBJ whole genome shotgun (WGS) entry which is preliminary data.</text>
</comment>
<comment type="similarity">
    <text evidence="7">Belongs to the DNA polymerase HolA subunit family.</text>
</comment>
<dbReference type="Pfam" id="PF06144">
    <property type="entry name" value="DNA_pol3_delta"/>
    <property type="match status" value="1"/>
</dbReference>
<dbReference type="PANTHER" id="PTHR34388">
    <property type="entry name" value="DNA POLYMERASE III SUBUNIT DELTA"/>
    <property type="match status" value="1"/>
</dbReference>
<name>A0ABP9F3W9_9GAMM</name>
<keyword evidence="3" id="KW-0808">Transferase</keyword>
<feature type="domain" description="DNA polymerase III delta N-terminal" evidence="10">
    <location>
        <begin position="20"/>
        <end position="139"/>
    </location>
</feature>
<dbReference type="InterPro" id="IPR032780">
    <property type="entry name" value="DNA_pol3_delt_C"/>
</dbReference>
<dbReference type="RefSeq" id="WP_345335922.1">
    <property type="nucleotide sequence ID" value="NZ_BAABJZ010000088.1"/>
</dbReference>
<comment type="catalytic activity">
    <reaction evidence="8">
        <text>DNA(n) + a 2'-deoxyribonucleoside 5'-triphosphate = DNA(n+1) + diphosphate</text>
        <dbReference type="Rhea" id="RHEA:22508"/>
        <dbReference type="Rhea" id="RHEA-COMP:17339"/>
        <dbReference type="Rhea" id="RHEA-COMP:17340"/>
        <dbReference type="ChEBI" id="CHEBI:33019"/>
        <dbReference type="ChEBI" id="CHEBI:61560"/>
        <dbReference type="ChEBI" id="CHEBI:173112"/>
        <dbReference type="EC" id="2.7.7.7"/>
    </reaction>
</comment>
<evidence type="ECO:0000313" key="12">
    <source>
        <dbReference type="EMBL" id="GAA4892170.1"/>
    </source>
</evidence>
<evidence type="ECO:0000259" key="11">
    <source>
        <dbReference type="Pfam" id="PF14840"/>
    </source>
</evidence>
<dbReference type="Pfam" id="PF14840">
    <property type="entry name" value="DNA_pol3_delt_C"/>
    <property type="match status" value="1"/>
</dbReference>
<dbReference type="EC" id="2.7.7.7" evidence="1 9"/>
<keyword evidence="4" id="KW-0548">Nucleotidyltransferase</keyword>
<evidence type="ECO:0000259" key="10">
    <source>
        <dbReference type="Pfam" id="PF06144"/>
    </source>
</evidence>
<dbReference type="SUPFAM" id="SSF52540">
    <property type="entry name" value="P-loop containing nucleoside triphosphate hydrolases"/>
    <property type="match status" value="1"/>
</dbReference>
<dbReference type="CDD" id="cd18138">
    <property type="entry name" value="HLD_clamp_pol_III_delta"/>
    <property type="match status" value="1"/>
</dbReference>
<keyword evidence="6" id="KW-0239">DNA-directed DNA polymerase</keyword>
<evidence type="ECO:0000256" key="9">
    <source>
        <dbReference type="NCBIfam" id="TIGR01128"/>
    </source>
</evidence>
<feature type="domain" description="DNA polymerase III subunit delta C-terminal" evidence="11">
    <location>
        <begin position="216"/>
        <end position="318"/>
    </location>
</feature>
<dbReference type="Gene3D" id="3.40.50.300">
    <property type="entry name" value="P-loop containing nucleotide triphosphate hydrolases"/>
    <property type="match status" value="1"/>
</dbReference>
<proteinExistence type="inferred from homology"/>
<evidence type="ECO:0000256" key="7">
    <source>
        <dbReference type="ARBA" id="ARBA00034754"/>
    </source>
</evidence>
<evidence type="ECO:0000256" key="1">
    <source>
        <dbReference type="ARBA" id="ARBA00012417"/>
    </source>
</evidence>
<sequence length="346" mass="38436">MKIFASQLPQQLKQLPQILLVFGDDILIREECRDTLRQTLMGPGGVEERLSLVQESPFDWQGLLQECQALSLFASRRLIELELPTLKPGTDGAAALLEMITLLENQQDTFVLLHGPKPGREHSNSKWFKALDKAGLYVQALTPEGRHYQRWLSDRARRHQLNLAPDALTHFSTLFEGNLMAADQALAQLGLISDGARIEASTLARLLEDQSRYSAFQLVDALLAGQMKKAMKILSQLQLEGTAPTLISWALSREITTLCTLARARQAGEPLHAAMKSAKIWDKRQPLYSSAMGRLTDRQIAEAMASTGSLELAIKAEGADDETQWLALADLCARFDGQYQPLECLS</sequence>
<protein>
    <recommendedName>
        <fullName evidence="2 9">DNA polymerase III subunit delta</fullName>
        <ecNumber evidence="1 9">2.7.7.7</ecNumber>
    </recommendedName>
</protein>
<reference evidence="13" key="1">
    <citation type="journal article" date="2019" name="Int. J. Syst. Evol. Microbiol.">
        <title>The Global Catalogue of Microorganisms (GCM) 10K type strain sequencing project: providing services to taxonomists for standard genome sequencing and annotation.</title>
        <authorList>
            <consortium name="The Broad Institute Genomics Platform"/>
            <consortium name="The Broad Institute Genome Sequencing Center for Infectious Disease"/>
            <person name="Wu L."/>
            <person name="Ma J."/>
        </authorList>
    </citation>
    <scope>NUCLEOTIDE SEQUENCE [LARGE SCALE GENOMIC DNA]</scope>
    <source>
        <strain evidence="13">JCM 18401</strain>
    </source>
</reference>
<dbReference type="Gene3D" id="1.10.8.60">
    <property type="match status" value="1"/>
</dbReference>
<evidence type="ECO:0000256" key="5">
    <source>
        <dbReference type="ARBA" id="ARBA00022705"/>
    </source>
</evidence>
<gene>
    <name evidence="12" type="primary">holA</name>
    <name evidence="12" type="ORF">GCM10023333_26820</name>
</gene>
<dbReference type="PANTHER" id="PTHR34388:SF1">
    <property type="entry name" value="DNA POLYMERASE III SUBUNIT DELTA"/>
    <property type="match status" value="1"/>
</dbReference>
<evidence type="ECO:0000256" key="2">
    <source>
        <dbReference type="ARBA" id="ARBA00017703"/>
    </source>
</evidence>
<dbReference type="InterPro" id="IPR008921">
    <property type="entry name" value="DNA_pol3_clamp-load_cplx_C"/>
</dbReference>
<organism evidence="12 13">
    <name type="scientific">Ferrimonas pelagia</name>
    <dbReference type="NCBI Taxonomy" id="1177826"/>
    <lineage>
        <taxon>Bacteria</taxon>
        <taxon>Pseudomonadati</taxon>
        <taxon>Pseudomonadota</taxon>
        <taxon>Gammaproteobacteria</taxon>
        <taxon>Alteromonadales</taxon>
        <taxon>Ferrimonadaceae</taxon>
        <taxon>Ferrimonas</taxon>
    </lineage>
</organism>
<keyword evidence="13" id="KW-1185">Reference proteome</keyword>
<evidence type="ECO:0000256" key="8">
    <source>
        <dbReference type="ARBA" id="ARBA00049244"/>
    </source>
</evidence>
<accession>A0ABP9F3W9</accession>
<dbReference type="InterPro" id="IPR027417">
    <property type="entry name" value="P-loop_NTPase"/>
</dbReference>
<evidence type="ECO:0000256" key="3">
    <source>
        <dbReference type="ARBA" id="ARBA00022679"/>
    </source>
</evidence>
<dbReference type="SUPFAM" id="SSF48019">
    <property type="entry name" value="post-AAA+ oligomerization domain-like"/>
    <property type="match status" value="1"/>
</dbReference>